<organism evidence="1 2">
    <name type="scientific">Trichogramma kaykai</name>
    <dbReference type="NCBI Taxonomy" id="54128"/>
    <lineage>
        <taxon>Eukaryota</taxon>
        <taxon>Metazoa</taxon>
        <taxon>Ecdysozoa</taxon>
        <taxon>Arthropoda</taxon>
        <taxon>Hexapoda</taxon>
        <taxon>Insecta</taxon>
        <taxon>Pterygota</taxon>
        <taxon>Neoptera</taxon>
        <taxon>Endopterygota</taxon>
        <taxon>Hymenoptera</taxon>
        <taxon>Apocrita</taxon>
        <taxon>Proctotrupomorpha</taxon>
        <taxon>Chalcidoidea</taxon>
        <taxon>Trichogrammatidae</taxon>
        <taxon>Trichogramma</taxon>
    </lineage>
</organism>
<accession>A0ABD2WSV5</accession>
<protein>
    <submittedName>
        <fullName evidence="1">Uncharacterized protein</fullName>
    </submittedName>
</protein>
<dbReference type="AlphaFoldDB" id="A0ABD2WSV5"/>
<gene>
    <name evidence="1" type="ORF">TKK_010372</name>
</gene>
<dbReference type="EMBL" id="JBJJXI010000080">
    <property type="protein sequence ID" value="KAL3395547.1"/>
    <property type="molecule type" value="Genomic_DNA"/>
</dbReference>
<keyword evidence="2" id="KW-1185">Reference proteome</keyword>
<evidence type="ECO:0000313" key="2">
    <source>
        <dbReference type="Proteomes" id="UP001627154"/>
    </source>
</evidence>
<comment type="caution">
    <text evidence="1">The sequence shown here is derived from an EMBL/GenBank/DDBJ whole genome shotgun (WGS) entry which is preliminary data.</text>
</comment>
<dbReference type="Proteomes" id="UP001627154">
    <property type="component" value="Unassembled WGS sequence"/>
</dbReference>
<proteinExistence type="predicted"/>
<reference evidence="1 2" key="1">
    <citation type="journal article" date="2024" name="bioRxiv">
        <title>A reference genome for Trichogramma kaykai: A tiny desert-dwelling parasitoid wasp with competing sex-ratio distorters.</title>
        <authorList>
            <person name="Culotta J."/>
            <person name="Lindsey A.R."/>
        </authorList>
    </citation>
    <scope>NUCLEOTIDE SEQUENCE [LARGE SCALE GENOMIC DNA]</scope>
    <source>
        <strain evidence="1 2">KSX58</strain>
    </source>
</reference>
<sequence>MQCNFADVERSAINLIRSLSAVQHTHKPLQHRMKNSPLLRSNNKYIEELQRVSLSLLLLLLLLQHRYIRTRSCDALLSRTFASTTSTTNCKHLTSWLQVRVSNAHILMAENFDFLARDKEAKRVKRRQYT</sequence>
<evidence type="ECO:0000313" key="1">
    <source>
        <dbReference type="EMBL" id="KAL3395547.1"/>
    </source>
</evidence>
<name>A0ABD2WSV5_9HYME</name>